<keyword evidence="2" id="KW-1185">Reference proteome</keyword>
<dbReference type="InterPro" id="IPR018575">
    <property type="entry name" value="Restrct_endonuc_II_Eco29kI"/>
</dbReference>
<accession>A0ABU6AZ37</accession>
<dbReference type="Pfam" id="PF09517">
    <property type="entry name" value="RE_Eco29kI"/>
    <property type="match status" value="1"/>
</dbReference>
<dbReference type="Proteomes" id="UP001348098">
    <property type="component" value="Unassembled WGS sequence"/>
</dbReference>
<keyword evidence="1" id="KW-0540">Nuclease</keyword>
<dbReference type="GO" id="GO:0004519">
    <property type="term" value="F:endonuclease activity"/>
    <property type="evidence" value="ECO:0007669"/>
    <property type="project" value="UniProtKB-KW"/>
</dbReference>
<comment type="caution">
    <text evidence="1">The sequence shown here is derived from an EMBL/GenBank/DDBJ whole genome shotgun (WGS) entry which is preliminary data.</text>
</comment>
<evidence type="ECO:0000313" key="2">
    <source>
        <dbReference type="Proteomes" id="UP001348098"/>
    </source>
</evidence>
<dbReference type="EMBL" id="JAYKYQ010000009">
    <property type="protein sequence ID" value="MEB3512760.1"/>
    <property type="molecule type" value="Genomic_DNA"/>
</dbReference>
<sequence length="200" mass="22587">MTTPFNPLDMENLAQSVISRMEEAEATPLGELSSFFGAGVYEIYYRGPFGAYERLSARNEETWAWPIYVGKAVPAGGRRGLEALDHDNSTALFKRIREHAASIRAAENLDISDFAVRWLVVQDIWIALGESALIRRYTPVWNSLLDGFGNHDPGKGRINGVRSRWDTLHPGRPFASKYPERAETATDIEQDIVEYLRSRL</sequence>
<gene>
    <name evidence="1" type="ORF">U3653_22245</name>
</gene>
<proteinExistence type="predicted"/>
<organism evidence="1 2">
    <name type="scientific">Nocardia implantans</name>
    <dbReference type="NCBI Taxonomy" id="3108168"/>
    <lineage>
        <taxon>Bacteria</taxon>
        <taxon>Bacillati</taxon>
        <taxon>Actinomycetota</taxon>
        <taxon>Actinomycetes</taxon>
        <taxon>Mycobacteriales</taxon>
        <taxon>Nocardiaceae</taxon>
        <taxon>Nocardia</taxon>
    </lineage>
</organism>
<name>A0ABU6AZ37_9NOCA</name>
<keyword evidence="1" id="KW-0255">Endonuclease</keyword>
<protein>
    <submittedName>
        <fullName evidence="1">Eco29kI family restriction endonuclease</fullName>
    </submittedName>
</protein>
<keyword evidence="1" id="KW-0378">Hydrolase</keyword>
<evidence type="ECO:0000313" key="1">
    <source>
        <dbReference type="EMBL" id="MEB3512760.1"/>
    </source>
</evidence>
<dbReference type="RefSeq" id="WP_323124302.1">
    <property type="nucleotide sequence ID" value="NZ_JAYESH010000007.1"/>
</dbReference>
<reference evidence="1 2" key="1">
    <citation type="submission" date="2023-12" db="EMBL/GenBank/DDBJ databases">
        <title>novel species in genus Nocarida.</title>
        <authorList>
            <person name="Li Z."/>
        </authorList>
    </citation>
    <scope>NUCLEOTIDE SEQUENCE [LARGE SCALE GENOMIC DNA]</scope>
    <source>
        <strain evidence="1 2">CDC186</strain>
    </source>
</reference>